<comment type="caution">
    <text evidence="1">The sequence shown here is derived from an EMBL/GenBank/DDBJ whole genome shotgun (WGS) entry which is preliminary data.</text>
</comment>
<dbReference type="EMBL" id="JACGWN010000002">
    <property type="protein sequence ID" value="KAL0457604.1"/>
    <property type="molecule type" value="Genomic_DNA"/>
</dbReference>
<dbReference type="PANTHER" id="PTHR33437">
    <property type="entry name" value="OS06G0361200 PROTEIN"/>
    <property type="match status" value="1"/>
</dbReference>
<protein>
    <submittedName>
        <fullName evidence="1">Uncharacterized protein</fullName>
    </submittedName>
</protein>
<proteinExistence type="predicted"/>
<accession>A0AAW2XWT1</accession>
<reference evidence="1" key="1">
    <citation type="submission" date="2020-06" db="EMBL/GenBank/DDBJ databases">
        <authorList>
            <person name="Li T."/>
            <person name="Hu X."/>
            <person name="Zhang T."/>
            <person name="Song X."/>
            <person name="Zhang H."/>
            <person name="Dai N."/>
            <person name="Sheng W."/>
            <person name="Hou X."/>
            <person name="Wei L."/>
        </authorList>
    </citation>
    <scope>NUCLEOTIDE SEQUENCE</scope>
    <source>
        <strain evidence="1">KEN1</strain>
        <tissue evidence="1">Leaf</tissue>
    </source>
</reference>
<organism evidence="1">
    <name type="scientific">Sesamum latifolium</name>
    <dbReference type="NCBI Taxonomy" id="2727402"/>
    <lineage>
        <taxon>Eukaryota</taxon>
        <taxon>Viridiplantae</taxon>
        <taxon>Streptophyta</taxon>
        <taxon>Embryophyta</taxon>
        <taxon>Tracheophyta</taxon>
        <taxon>Spermatophyta</taxon>
        <taxon>Magnoliopsida</taxon>
        <taxon>eudicotyledons</taxon>
        <taxon>Gunneridae</taxon>
        <taxon>Pentapetalae</taxon>
        <taxon>asterids</taxon>
        <taxon>lamiids</taxon>
        <taxon>Lamiales</taxon>
        <taxon>Pedaliaceae</taxon>
        <taxon>Sesamum</taxon>
    </lineage>
</organism>
<sequence length="526" mass="59772">MCIQRMHWGLRYILQGILPKSFEELATRAHDMELSMIASGVEGPPVQEPPRTKKIQEVKKGGKSFLKAQSKESMVVHVVPFKLQSKANNGVPKNSVPYKKPQRKLTLKEMQARQYPFLNSDVSGIFHDLLEANLIDLQKIKRPEEAEQRDDPKYCKYHLLVGHAIQNCFVFKDKVMQLARQSKISLKEDSAATNLVSTKCGSLDGKRASCNTTHTINEDGLLEKKDSSSANECMSTITFTDEDLLLRSKPHNRPLFVARYAREQRYFKYYRKGTVRKVLGDSKPFTEALLKARYNPKEKLSLGKLPPEATGKKLHGLNATQVILNENGYAVQDSRVGLGFTPPKPVCIAIKRASNNYAVEEFFSTEDDKRKENPRESVFNRLGPHRRMVHEIASKPSVFDRLGPCKRKIYRKKSIFKMAERTKKNIKSSHTQKLRSLIPSKMRRQTTLAISCGKVLKVKARTMIFTQAQYDEDDRESVASSNYISNSDSSHDGPYVVKEAYTNGAYRLVAEDVLRIGPISGKFYYA</sequence>
<reference evidence="1" key="2">
    <citation type="journal article" date="2024" name="Plant">
        <title>Genomic evolution and insights into agronomic trait innovations of Sesamum species.</title>
        <authorList>
            <person name="Miao H."/>
            <person name="Wang L."/>
            <person name="Qu L."/>
            <person name="Liu H."/>
            <person name="Sun Y."/>
            <person name="Le M."/>
            <person name="Wang Q."/>
            <person name="Wei S."/>
            <person name="Zheng Y."/>
            <person name="Lin W."/>
            <person name="Duan Y."/>
            <person name="Cao H."/>
            <person name="Xiong S."/>
            <person name="Wang X."/>
            <person name="Wei L."/>
            <person name="Li C."/>
            <person name="Ma Q."/>
            <person name="Ju M."/>
            <person name="Zhao R."/>
            <person name="Li G."/>
            <person name="Mu C."/>
            <person name="Tian Q."/>
            <person name="Mei H."/>
            <person name="Zhang T."/>
            <person name="Gao T."/>
            <person name="Zhang H."/>
        </authorList>
    </citation>
    <scope>NUCLEOTIDE SEQUENCE</scope>
    <source>
        <strain evidence="1">KEN1</strain>
    </source>
</reference>
<evidence type="ECO:0000313" key="1">
    <source>
        <dbReference type="EMBL" id="KAL0457604.1"/>
    </source>
</evidence>
<name>A0AAW2XWT1_9LAMI</name>
<gene>
    <name evidence="1" type="ORF">Slati_0387600</name>
</gene>
<dbReference type="AlphaFoldDB" id="A0AAW2XWT1"/>
<dbReference type="PANTHER" id="PTHR33437:SF2">
    <property type="entry name" value="OS06G0361200 PROTEIN"/>
    <property type="match status" value="1"/>
</dbReference>